<feature type="region of interest" description="Disordered" evidence="1">
    <location>
        <begin position="1014"/>
        <end position="1033"/>
    </location>
</feature>
<accession>A0AAI8YMW0</accession>
<feature type="region of interest" description="Disordered" evidence="1">
    <location>
        <begin position="1185"/>
        <end position="1204"/>
    </location>
</feature>
<feature type="compositionally biased region" description="Basic and acidic residues" evidence="1">
    <location>
        <begin position="915"/>
        <end position="929"/>
    </location>
</feature>
<evidence type="ECO:0000313" key="2">
    <source>
        <dbReference type="EMBL" id="CAJ2510714.1"/>
    </source>
</evidence>
<comment type="caution">
    <text evidence="2">The sequence shown here is derived from an EMBL/GenBank/DDBJ whole genome shotgun (WGS) entry which is preliminary data.</text>
</comment>
<feature type="region of interest" description="Disordered" evidence="1">
    <location>
        <begin position="468"/>
        <end position="543"/>
    </location>
</feature>
<feature type="region of interest" description="Disordered" evidence="1">
    <location>
        <begin position="1045"/>
        <end position="1092"/>
    </location>
</feature>
<feature type="region of interest" description="Disordered" evidence="1">
    <location>
        <begin position="850"/>
        <end position="896"/>
    </location>
</feature>
<feature type="compositionally biased region" description="Gly residues" evidence="1">
    <location>
        <begin position="1480"/>
        <end position="1489"/>
    </location>
</feature>
<evidence type="ECO:0000256" key="1">
    <source>
        <dbReference type="SAM" id="MobiDB-lite"/>
    </source>
</evidence>
<sequence>MLRRRRALLRPANGNKFPGDTACSSSSNPSSVPGASNQPLSNARKRFGPHNLSRSGYDEEKCRNVLVRYCAHIPRNYQYKDGVQQIFLILREHLGDENLDLAGGVLYELIEVDCEHTDDSGAAFQRWRHDHMCRYSDLELPHVPHMMTITSSIIPTERLELWRLEHRDRYPFVLSDFSPSSQRQSHDPSCIRNRKAWLIDHTFYVSTRSDGTRPMHSPNPKEFHEMQWNSDYGGKGKLVEERDIPVSSLDRLYGQSPPGTADTPLTMSSRPKRLRHSLSSLSIIGKIVDKFGTQKKEPERDQRRRSWMPSSLAFETGSLFRDKRASAVTLSAPLPDGCQIPNAIFARKFLLVDTGETLPHYLPISQMPTAESKATDTIVEAVTSGLLDKAPPWSFRGPFTPQLNFDGGLDYQWGLREPTITVRRFDLDYPLPDVLDIDCDRQFKRAELQRTESYTSFRQSPFKRRGRVFGYNMEAESKRERPDGTLPEARYTDPAESGSLNQDTEPRRLPISPPYTPKAPPRPAPTMMSFSSSASRRRTSHRRNPLLFENIEFAMASEPPALSTPTANRVKVSISMDATSQEKGKAIEGPSANELLVLPGDSMSQGHGNALALYQQCDMTYASALLDKLQKRKDFCFRGIMPPVGGAITRDALNTIVARDLNECPKGHIMNLTFLGSEGRIEKLQNPCDPGYRAAVVEAAMAAGYAAYASCSGEAAAATSVRSVLEDIPEDAIDEAVVLSNRRVHLWLLFIPDGPLSDPNAQLSEDDADQVLPSNQATEDSEHSTPAMPPRNPLRLARPEPPTLVHPAVQLATSEENPSSPTFDSMDKAAQWALATDTEDPNYPGALVNLYPGGRPVAPPPSSSSSSNAPQPRSIRVVRSRPILPPRGLKAIASPTDSLTISEANRFQSATMFTDEQRRHATPEQEVVRSRAASIAEESSLHSGRYSNKSPSPPPGEPHSHRKQLSGGSARGQPRTRKGSNASPYTTEQKIGGRSSEDRGRPLHRKYDFVMTDDEAPLSPVQESIQGDVPRQSSATTWTDIIHHANRKSSGDVPEVPPIPSQFNGKQPDNNNVLKMPPIPDRKDKRRPHPLDFSQAPKIAQSASRERNVQIVSSPLTHHSEHLQVDGEVSPSVYDDDTPYPDSLPAISPLHIPRKSEMRNMNILKEYSDWKASPGLLDNANRDIRPGSAQDVRSPPTQGIPKSATTNNLRFEDVYESEPWTPLTPFLMGAKMSKRLFGDHGWLEDTAAQDVKKPTKPESQKASAIFTSLKKKARELVIEGGTALKQGRINHDNKKLYDPTRLRISLEAREQSLVYCELEFNLSNALDAYIKAQLNGGRLQADKLKRVADAWASKGRPRVIGFRYDLETQVDLIAAHIHDFRFYGVLQTNQGVVTGLLHAMKMNARAMRVRTFCQPDSVVAKHILDAQAFLKLLGSPDSCQRAIAEITQFFKVVIERQKSQLKTAEEEHDAAQRRLEGVGEAPGMGGLTDGGEQRQFSGPVLAPKVYDPARDEKTTSTKTLVDMVESVYRPSRDGSAYSDRN</sequence>
<feature type="compositionally biased region" description="Pro residues" evidence="1">
    <location>
        <begin position="511"/>
        <end position="524"/>
    </location>
</feature>
<organism evidence="2 3">
    <name type="scientific">Anthostomella pinea</name>
    <dbReference type="NCBI Taxonomy" id="933095"/>
    <lineage>
        <taxon>Eukaryota</taxon>
        <taxon>Fungi</taxon>
        <taxon>Dikarya</taxon>
        <taxon>Ascomycota</taxon>
        <taxon>Pezizomycotina</taxon>
        <taxon>Sordariomycetes</taxon>
        <taxon>Xylariomycetidae</taxon>
        <taxon>Xylariales</taxon>
        <taxon>Xylariaceae</taxon>
        <taxon>Anthostomella</taxon>
    </lineage>
</organism>
<keyword evidence="3" id="KW-1185">Reference proteome</keyword>
<proteinExistence type="predicted"/>
<feature type="region of interest" description="Disordered" evidence="1">
    <location>
        <begin position="913"/>
        <end position="1002"/>
    </location>
</feature>
<dbReference type="EMBL" id="CAUWAG010000018">
    <property type="protein sequence ID" value="CAJ2510714.1"/>
    <property type="molecule type" value="Genomic_DNA"/>
</dbReference>
<feature type="compositionally biased region" description="Low complexity" evidence="1">
    <location>
        <begin position="863"/>
        <end position="874"/>
    </location>
</feature>
<evidence type="ECO:0000313" key="3">
    <source>
        <dbReference type="Proteomes" id="UP001295740"/>
    </source>
</evidence>
<reference evidence="2" key="1">
    <citation type="submission" date="2023-10" db="EMBL/GenBank/DDBJ databases">
        <authorList>
            <person name="Hackl T."/>
        </authorList>
    </citation>
    <scope>NUCLEOTIDE SEQUENCE</scope>
</reference>
<feature type="region of interest" description="Disordered" evidence="1">
    <location>
        <begin position="249"/>
        <end position="269"/>
    </location>
</feature>
<protein>
    <submittedName>
        <fullName evidence="2">Uu.00g063390.m01.CDS01</fullName>
    </submittedName>
</protein>
<feature type="compositionally biased region" description="Polar residues" evidence="1">
    <location>
        <begin position="1021"/>
        <end position="1033"/>
    </location>
</feature>
<feature type="compositionally biased region" description="Low complexity" evidence="1">
    <location>
        <begin position="525"/>
        <end position="534"/>
    </location>
</feature>
<feature type="compositionally biased region" description="Polar residues" evidence="1">
    <location>
        <begin position="1061"/>
        <end position="1073"/>
    </location>
</feature>
<feature type="compositionally biased region" description="Low complexity" evidence="1">
    <location>
        <begin position="24"/>
        <end position="37"/>
    </location>
</feature>
<dbReference type="Proteomes" id="UP001295740">
    <property type="component" value="Unassembled WGS sequence"/>
</dbReference>
<feature type="region of interest" description="Disordered" evidence="1">
    <location>
        <begin position="773"/>
        <end position="801"/>
    </location>
</feature>
<gene>
    <name evidence="2" type="ORF">KHLLAP_LOCUS11182</name>
</gene>
<feature type="compositionally biased region" description="Polar residues" evidence="1">
    <location>
        <begin position="979"/>
        <end position="989"/>
    </location>
</feature>
<feature type="region of interest" description="Disordered" evidence="1">
    <location>
        <begin position="1"/>
        <end position="52"/>
    </location>
</feature>
<name>A0AAI8YMW0_9PEZI</name>
<feature type="region of interest" description="Disordered" evidence="1">
    <location>
        <begin position="1478"/>
        <end position="1518"/>
    </location>
</feature>